<evidence type="ECO:0000313" key="1">
    <source>
        <dbReference type="EMBL" id="MBC1562718.1"/>
    </source>
</evidence>
<dbReference type="AlphaFoldDB" id="A0A7X0XL34"/>
<evidence type="ECO:0000313" key="4">
    <source>
        <dbReference type="Proteomes" id="UP000547643"/>
    </source>
</evidence>
<comment type="caution">
    <text evidence="1">The sequence shown here is derived from an EMBL/GenBank/DDBJ whole genome shotgun (WGS) entry which is preliminary data.</text>
</comment>
<evidence type="ECO:0000313" key="2">
    <source>
        <dbReference type="EMBL" id="MBC1777542.1"/>
    </source>
</evidence>
<protein>
    <submittedName>
        <fullName evidence="1">Uncharacterized protein</fullName>
    </submittedName>
</protein>
<proteinExistence type="predicted"/>
<accession>A0A7X0XL34</accession>
<dbReference type="EMBL" id="JAARUV010000001">
    <property type="protein sequence ID" value="MBC1777542.1"/>
    <property type="molecule type" value="Genomic_DNA"/>
</dbReference>
<name>A0A7X0XL34_9LIST</name>
<organism evidence="1 3">
    <name type="scientific">Listeria booriae</name>
    <dbReference type="NCBI Taxonomy" id="1552123"/>
    <lineage>
        <taxon>Bacteria</taxon>
        <taxon>Bacillati</taxon>
        <taxon>Bacillota</taxon>
        <taxon>Bacilli</taxon>
        <taxon>Bacillales</taxon>
        <taxon>Listeriaceae</taxon>
        <taxon>Listeria</taxon>
    </lineage>
</organism>
<dbReference type="EMBL" id="JAARRW010000004">
    <property type="protein sequence ID" value="MBC1562718.1"/>
    <property type="molecule type" value="Genomic_DNA"/>
</dbReference>
<evidence type="ECO:0000313" key="3">
    <source>
        <dbReference type="Proteomes" id="UP000541955"/>
    </source>
</evidence>
<dbReference type="RefSeq" id="WP_185430086.1">
    <property type="nucleotide sequence ID" value="NZ_JAARRW010000004.1"/>
</dbReference>
<gene>
    <name evidence="1" type="ORF">HB902_11600</name>
    <name evidence="2" type="ORF">HCA46_01725</name>
</gene>
<dbReference type="Proteomes" id="UP000547643">
    <property type="component" value="Unassembled WGS sequence"/>
</dbReference>
<dbReference type="Proteomes" id="UP000541955">
    <property type="component" value="Unassembled WGS sequence"/>
</dbReference>
<reference evidence="3 4" key="1">
    <citation type="submission" date="2020-03" db="EMBL/GenBank/DDBJ databases">
        <title>Soil Listeria distribution.</title>
        <authorList>
            <person name="Liao J."/>
            <person name="Wiedmann M."/>
        </authorList>
    </citation>
    <scope>NUCLEOTIDE SEQUENCE [LARGE SCALE GENOMIC DNA]</scope>
    <source>
        <strain evidence="2 4">FSL L7-1017</strain>
        <strain evidence="1 3">FSL L7-1387</strain>
    </source>
</reference>
<sequence>MNPGPLSKINDYPNKNFYGGRYNTRVLQEDTIFYRGGKADAPLGQWFTSEPPKSVVNVRIDSAVKVNGSILKQEN</sequence>